<dbReference type="Proteomes" id="UP000245887">
    <property type="component" value="Unassembled WGS sequence"/>
</dbReference>
<gene>
    <name evidence="4" type="ORF">C8D92_10328</name>
    <name evidence="3" type="ORF">CF392_10535</name>
</gene>
<comment type="caution">
    <text evidence="3">The sequence shown here is derived from an EMBL/GenBank/DDBJ whole genome shotgun (WGS) entry which is preliminary data.</text>
</comment>
<organism evidence="3 5">
    <name type="scientific">Tamilnaduibacter salinus</name>
    <dbReference type="NCBI Taxonomy" id="1484056"/>
    <lineage>
        <taxon>Bacteria</taxon>
        <taxon>Pseudomonadati</taxon>
        <taxon>Pseudomonadota</taxon>
        <taxon>Gammaproteobacteria</taxon>
        <taxon>Pseudomonadales</taxon>
        <taxon>Marinobacteraceae</taxon>
        <taxon>Tamilnaduibacter</taxon>
    </lineage>
</organism>
<sequence length="296" mass="33382">MMKKTDWPIRWDLLLRYRLIEIIALWEGRLTTNHICHAFGIGRQQASKDINTYLREVAPGNLAYDRHRKGYVPASDFQPAVTRGEPGEYEELLGRHEALSQTFESLDIGAPDTGVVPVIRRQARPEMVRGLVRAIREGRCVDLQVVSPECPSGWSERFEPHHLVCDRGSWLVRGWSQASDAFCNRLVHRLRGEPRLLARRSQHHSDDDESWHTQARLVIRPARHLSDGAQSVIADDYGMAEGRMVLDVRAALVPWILDQAGLAHSPTLDLELELANTEELTPLLGQEELAGIASAS</sequence>
<keyword evidence="4" id="KW-0238">DNA-binding</keyword>
<keyword evidence="5" id="KW-1185">Reference proteome</keyword>
<evidence type="ECO:0000259" key="2">
    <source>
        <dbReference type="Pfam" id="PF26109"/>
    </source>
</evidence>
<dbReference type="RefSeq" id="WP_095611424.1">
    <property type="nucleotide sequence ID" value="NZ_NMPM01000058.1"/>
</dbReference>
<evidence type="ECO:0000259" key="1">
    <source>
        <dbReference type="Pfam" id="PF26107"/>
    </source>
</evidence>
<dbReference type="EMBL" id="QEKQ01000003">
    <property type="protein sequence ID" value="PVY77344.1"/>
    <property type="molecule type" value="Genomic_DNA"/>
</dbReference>
<feature type="domain" description="DNA-binding transcriptional repressor CapW winged helix-turn-helix" evidence="2">
    <location>
        <begin position="12"/>
        <end position="93"/>
    </location>
</feature>
<dbReference type="InterPro" id="IPR059019">
    <property type="entry name" value="WHD_CapW"/>
</dbReference>
<dbReference type="Proteomes" id="UP000218332">
    <property type="component" value="Unassembled WGS sequence"/>
</dbReference>
<accession>A0A2A2I1I8</accession>
<dbReference type="Pfam" id="PF26109">
    <property type="entry name" value="WHD_BrxR"/>
    <property type="match status" value="1"/>
</dbReference>
<dbReference type="Pfam" id="PF26107">
    <property type="entry name" value="BrxR_CTD"/>
    <property type="match status" value="1"/>
</dbReference>
<dbReference type="InterPro" id="IPR016634">
    <property type="entry name" value="CapW-like"/>
</dbReference>
<dbReference type="EMBL" id="NMPM01000058">
    <property type="protein sequence ID" value="PAV25517.1"/>
    <property type="molecule type" value="Genomic_DNA"/>
</dbReference>
<reference evidence="3 5" key="1">
    <citation type="submission" date="2017-07" db="EMBL/GenBank/DDBJ databases">
        <title>Tamlnaduibacter salinus (Mi-7) genome sequencing.</title>
        <authorList>
            <person name="Verma A."/>
            <person name="Krishnamurthi S."/>
        </authorList>
    </citation>
    <scope>NUCLEOTIDE SEQUENCE [LARGE SCALE GENOMIC DNA]</scope>
    <source>
        <strain evidence="3 5">Mi-7</strain>
    </source>
</reference>
<name>A0A2A2I1I8_9GAMM</name>
<proteinExistence type="predicted"/>
<evidence type="ECO:0000313" key="6">
    <source>
        <dbReference type="Proteomes" id="UP000245887"/>
    </source>
</evidence>
<evidence type="ECO:0000313" key="5">
    <source>
        <dbReference type="Proteomes" id="UP000218332"/>
    </source>
</evidence>
<evidence type="ECO:0000313" key="3">
    <source>
        <dbReference type="EMBL" id="PAV25517.1"/>
    </source>
</evidence>
<evidence type="ECO:0000313" key="4">
    <source>
        <dbReference type="EMBL" id="PVY77344.1"/>
    </source>
</evidence>
<dbReference type="PIRSF" id="PIRSF015558">
    <property type="entry name" value="Txn_reg_DeoR_prd"/>
    <property type="match status" value="1"/>
</dbReference>
<reference evidence="4 6" key="2">
    <citation type="submission" date="2018-04" db="EMBL/GenBank/DDBJ databases">
        <title>Genomic Encyclopedia of Type Strains, Phase IV (KMG-IV): sequencing the most valuable type-strain genomes for metagenomic binning, comparative biology and taxonomic classification.</title>
        <authorList>
            <person name="Goeker M."/>
        </authorList>
    </citation>
    <scope>NUCLEOTIDE SEQUENCE [LARGE SCALE GENOMIC DNA]</scope>
    <source>
        <strain evidence="4 6">DSM 28688</strain>
    </source>
</reference>
<protein>
    <submittedName>
        <fullName evidence="4">Putative DNA-binding transcriptional regulator YafY</fullName>
    </submittedName>
</protein>
<feature type="domain" description="DNA-binding transcriptional repressor CapW C-terminal dimerisation" evidence="1">
    <location>
        <begin position="215"/>
        <end position="280"/>
    </location>
</feature>
<dbReference type="GO" id="GO:0003677">
    <property type="term" value="F:DNA binding"/>
    <property type="evidence" value="ECO:0007669"/>
    <property type="project" value="UniProtKB-KW"/>
</dbReference>
<dbReference type="InterPro" id="IPR059020">
    <property type="entry name" value="CapW_CTD"/>
</dbReference>
<dbReference type="OrthoDB" id="6400324at2"/>
<dbReference type="AlphaFoldDB" id="A0A2A2I1I8"/>